<dbReference type="AlphaFoldDB" id="A0A330MAA1"/>
<dbReference type="Proteomes" id="UP000250123">
    <property type="component" value="Chromosome SHEWBE"/>
</dbReference>
<dbReference type="KEGG" id="sbk:SHEWBE_3957"/>
<evidence type="ECO:0008006" key="3">
    <source>
        <dbReference type="Google" id="ProtNLM"/>
    </source>
</evidence>
<sequence length="41" mass="4445">MPMCFTHVDIAGSATEGHPLYGSPTATPLVGLYKYMTQTEK</sequence>
<evidence type="ECO:0000313" key="1">
    <source>
        <dbReference type="EMBL" id="SQH77920.1"/>
    </source>
</evidence>
<evidence type="ECO:0000313" key="2">
    <source>
        <dbReference type="Proteomes" id="UP000250123"/>
    </source>
</evidence>
<dbReference type="EMBL" id="LS483452">
    <property type="protein sequence ID" value="SQH77920.1"/>
    <property type="molecule type" value="Genomic_DNA"/>
</dbReference>
<gene>
    <name evidence="1" type="ORF">SHEWBE_3957</name>
</gene>
<protein>
    <recommendedName>
        <fullName evidence="3">Leucyl aminopeptidase</fullName>
    </recommendedName>
</protein>
<organism evidence="1 2">
    <name type="scientific">Shewanella benthica</name>
    <dbReference type="NCBI Taxonomy" id="43661"/>
    <lineage>
        <taxon>Bacteria</taxon>
        <taxon>Pseudomonadati</taxon>
        <taxon>Pseudomonadota</taxon>
        <taxon>Gammaproteobacteria</taxon>
        <taxon>Alteromonadales</taxon>
        <taxon>Shewanellaceae</taxon>
        <taxon>Shewanella</taxon>
    </lineage>
</organism>
<reference evidence="2" key="1">
    <citation type="submission" date="2018-06" db="EMBL/GenBank/DDBJ databases">
        <authorList>
            <person name="Cea G.-C."/>
            <person name="William W."/>
        </authorList>
    </citation>
    <scope>NUCLEOTIDE SEQUENCE [LARGE SCALE GENOMIC DNA]</scope>
    <source>
        <strain evidence="2">DB21MT-2</strain>
    </source>
</reference>
<name>A0A330MAA1_9GAMM</name>
<proteinExistence type="predicted"/>
<accession>A0A330MAA1</accession>